<dbReference type="OrthoDB" id="680837at2"/>
<accession>A0A239KC02</accession>
<dbReference type="RefSeq" id="WP_089357238.1">
    <property type="nucleotide sequence ID" value="NZ_FZPD01000004.1"/>
</dbReference>
<sequence length="237" mass="27062">MKKIICFGVIVLSFVFTPKTYSQGVISLTGAGRQHDVESWLERNKLRSFNENNESVGERYLFEEWKPGSVETTDGIKLSEVELKYDLLLDILIGKLPGGAVSLKKNNILHFSITEGGQTLNFKTLSVDDEKVFAQSIHEGKRLNLFKRHSVKLIKKDDGNQAYGSGIAYDKYVSREEFIVKKGNEAAISIKPSKRSVTKLLNDREEQIREFMKKNSLNVKNENELKKVFEYYESITN</sequence>
<name>A0A239KC02_EKHLU</name>
<keyword evidence="2" id="KW-1185">Reference proteome</keyword>
<gene>
    <name evidence="1" type="ORF">SAMN05421640_2536</name>
</gene>
<reference evidence="1 2" key="1">
    <citation type="submission" date="2017-06" db="EMBL/GenBank/DDBJ databases">
        <authorList>
            <person name="Kim H.J."/>
            <person name="Triplett B.A."/>
        </authorList>
    </citation>
    <scope>NUCLEOTIDE SEQUENCE [LARGE SCALE GENOMIC DNA]</scope>
    <source>
        <strain evidence="1 2">DSM 19307</strain>
    </source>
</reference>
<dbReference type="Proteomes" id="UP000198393">
    <property type="component" value="Unassembled WGS sequence"/>
</dbReference>
<proteinExistence type="predicted"/>
<evidence type="ECO:0000313" key="2">
    <source>
        <dbReference type="Proteomes" id="UP000198393"/>
    </source>
</evidence>
<dbReference type="AlphaFoldDB" id="A0A239KC02"/>
<evidence type="ECO:0000313" key="1">
    <source>
        <dbReference type="EMBL" id="SNT15222.1"/>
    </source>
</evidence>
<protein>
    <submittedName>
        <fullName evidence="1">Uncharacterized protein</fullName>
    </submittedName>
</protein>
<dbReference type="EMBL" id="FZPD01000004">
    <property type="protein sequence ID" value="SNT15222.1"/>
    <property type="molecule type" value="Genomic_DNA"/>
</dbReference>
<organism evidence="1 2">
    <name type="scientific">Ekhidna lutea</name>
    <dbReference type="NCBI Taxonomy" id="447679"/>
    <lineage>
        <taxon>Bacteria</taxon>
        <taxon>Pseudomonadati</taxon>
        <taxon>Bacteroidota</taxon>
        <taxon>Cytophagia</taxon>
        <taxon>Cytophagales</taxon>
        <taxon>Reichenbachiellaceae</taxon>
        <taxon>Ekhidna</taxon>
    </lineage>
</organism>